<dbReference type="InterPro" id="IPR035985">
    <property type="entry name" value="Ubiquitin-activating_enz"/>
</dbReference>
<evidence type="ECO:0000313" key="3">
    <source>
        <dbReference type="Proteomes" id="UP001597180"/>
    </source>
</evidence>
<sequence>MTSITPAARLKVKEDTFFLPVPDEGVYFRNNVGTFRMEGAMIDRWIEKLVPMFNGEHTMADLTNGLSSPHLERVYEIAEVLYRKGFVRDVSQDIPHQLTDGIMKKFAGQIAFLESFGDSGAYRFQCYRQADVLAVGSGPMFVSLVAALLESGLPKIHMLITESVPTNRERIVELANQARRTDPEVEVREIERRKEGADGWREMVEPYQSIVYVSQKGDIDEFRLLHDVCKTEKKLLLPAMCLHQTGMAGPVVHPGSEGCWESAWRRVHPASVWKDPELHSFSTTAGAMLANVIVFELFKSMTGQSETRNSFFLLDLETLEGSWHSFIPHPMVNGFETNRAIQAPDLQLDGREEILVQGDPNRLLSYMSRLTSPQSGILHLWEEGDLRQLPLSQCRVQAVDPLSEGPAALLPEQIGVGLTHEEARREAGLLGIEAYVSRWAEKLVHTNEVIGIGAGATRAEGIVRGLQAHLSQQQSMQLREWVPSAARVPAGRVEDERCRYYLQQLSAWRRDPVIAFGEEIAGFPAVWVGFGDGWYGGSGLNKTAALRKALQGALLGLQNGSVPPADQVQTASSVRIVREVPGEITFPSIEGWSHSRSMQEALETISSQGKQLFVVDLAVEPFLKEELQGVFGVLLREGGSR</sequence>
<keyword evidence="3" id="KW-1185">Reference proteome</keyword>
<accession>A0ABW3UID7</accession>
<protein>
    <submittedName>
        <fullName evidence="2">Thiazole-containing bacteriocin maturation protein</fullName>
    </submittedName>
</protein>
<organism evidence="2 3">
    <name type="scientific">Paenibacillus vulneris</name>
    <dbReference type="NCBI Taxonomy" id="1133364"/>
    <lineage>
        <taxon>Bacteria</taxon>
        <taxon>Bacillati</taxon>
        <taxon>Bacillota</taxon>
        <taxon>Bacilli</taxon>
        <taxon>Bacillales</taxon>
        <taxon>Paenibacillaceae</taxon>
        <taxon>Paenibacillus</taxon>
    </lineage>
</organism>
<dbReference type="InterPro" id="IPR022368">
    <property type="entry name" value="Thiazole_bacteriocin_mat_put"/>
</dbReference>
<comment type="caution">
    <text evidence="2">The sequence shown here is derived from an EMBL/GenBank/DDBJ whole genome shotgun (WGS) entry which is preliminary data.</text>
</comment>
<dbReference type="EMBL" id="JBHTLU010000013">
    <property type="protein sequence ID" value="MFD1220528.1"/>
    <property type="molecule type" value="Genomic_DNA"/>
</dbReference>
<feature type="domain" description="THIF-type NAD/FAD binding fold" evidence="1">
    <location>
        <begin position="171"/>
        <end position="326"/>
    </location>
</feature>
<proteinExistence type="predicted"/>
<evidence type="ECO:0000313" key="2">
    <source>
        <dbReference type="EMBL" id="MFD1220528.1"/>
    </source>
</evidence>
<dbReference type="NCBIfam" id="TIGR03693">
    <property type="entry name" value="ocin_ThiF_like"/>
    <property type="match status" value="1"/>
</dbReference>
<name>A0ABW3UID7_9BACL</name>
<reference evidence="3" key="1">
    <citation type="journal article" date="2019" name="Int. J. Syst. Evol. Microbiol.">
        <title>The Global Catalogue of Microorganisms (GCM) 10K type strain sequencing project: providing services to taxonomists for standard genome sequencing and annotation.</title>
        <authorList>
            <consortium name="The Broad Institute Genomics Platform"/>
            <consortium name="The Broad Institute Genome Sequencing Center for Infectious Disease"/>
            <person name="Wu L."/>
            <person name="Ma J."/>
        </authorList>
    </citation>
    <scope>NUCLEOTIDE SEQUENCE [LARGE SCALE GENOMIC DNA]</scope>
    <source>
        <strain evidence="3">CCUG 53270</strain>
    </source>
</reference>
<dbReference type="Gene3D" id="3.40.50.720">
    <property type="entry name" value="NAD(P)-binding Rossmann-like Domain"/>
    <property type="match status" value="1"/>
</dbReference>
<dbReference type="SUPFAM" id="SSF69572">
    <property type="entry name" value="Activating enzymes of the ubiquitin-like proteins"/>
    <property type="match status" value="1"/>
</dbReference>
<dbReference type="RefSeq" id="WP_345587159.1">
    <property type="nucleotide sequence ID" value="NZ_BAABJG010000006.1"/>
</dbReference>
<dbReference type="Proteomes" id="UP001597180">
    <property type="component" value="Unassembled WGS sequence"/>
</dbReference>
<dbReference type="Pfam" id="PF00899">
    <property type="entry name" value="ThiF"/>
    <property type="match status" value="1"/>
</dbReference>
<dbReference type="InterPro" id="IPR000594">
    <property type="entry name" value="ThiF_NAD_FAD-bd"/>
</dbReference>
<evidence type="ECO:0000259" key="1">
    <source>
        <dbReference type="Pfam" id="PF00899"/>
    </source>
</evidence>
<gene>
    <name evidence="2" type="ORF">ACFQ4B_10380</name>
</gene>
<dbReference type="Gene3D" id="3.90.930.60">
    <property type="match status" value="1"/>
</dbReference>